<dbReference type="RefSeq" id="WP_176636725.1">
    <property type="nucleotide sequence ID" value="NZ_JAAMFM010000061.1"/>
</dbReference>
<keyword evidence="1" id="KW-0233">DNA recombination</keyword>
<feature type="non-terminal residue" evidence="3">
    <location>
        <position position="1"/>
    </location>
</feature>
<dbReference type="GO" id="GO:0015074">
    <property type="term" value="P:DNA integration"/>
    <property type="evidence" value="ECO:0007669"/>
    <property type="project" value="InterPro"/>
</dbReference>
<evidence type="ECO:0000259" key="2">
    <source>
        <dbReference type="Pfam" id="PF00589"/>
    </source>
</evidence>
<protein>
    <submittedName>
        <fullName evidence="3">Tyrosine-type recombinase/integrase</fullName>
    </submittedName>
</protein>
<accession>A0A7Y7IKA0</accession>
<comment type="caution">
    <text evidence="3">The sequence shown here is derived from an EMBL/GenBank/DDBJ whole genome shotgun (WGS) entry which is preliminary data.</text>
</comment>
<reference evidence="3 4" key="1">
    <citation type="submission" date="2020-02" db="EMBL/GenBank/DDBJ databases">
        <title>Genome sequence of strain AETb3-4.</title>
        <authorList>
            <person name="Gao J."/>
            <person name="Zhang X."/>
        </authorList>
    </citation>
    <scope>NUCLEOTIDE SEQUENCE [LARGE SCALE GENOMIC DNA]</scope>
    <source>
        <strain evidence="3 4">AETb3-4</strain>
    </source>
</reference>
<dbReference type="InterPro" id="IPR002104">
    <property type="entry name" value="Integrase_catalytic"/>
</dbReference>
<dbReference type="InterPro" id="IPR011010">
    <property type="entry name" value="DNA_brk_join_enz"/>
</dbReference>
<dbReference type="Pfam" id="PF00589">
    <property type="entry name" value="Phage_integrase"/>
    <property type="match status" value="1"/>
</dbReference>
<feature type="domain" description="Tyr recombinase" evidence="2">
    <location>
        <begin position="19"/>
        <end position="93"/>
    </location>
</feature>
<dbReference type="InterPro" id="IPR013762">
    <property type="entry name" value="Integrase-like_cat_sf"/>
</dbReference>
<dbReference type="EMBL" id="JAAMFM010000061">
    <property type="protein sequence ID" value="NVM97023.1"/>
    <property type="molecule type" value="Genomic_DNA"/>
</dbReference>
<dbReference type="GO" id="GO:0003677">
    <property type="term" value="F:DNA binding"/>
    <property type="evidence" value="ECO:0007669"/>
    <property type="project" value="InterPro"/>
</dbReference>
<dbReference type="Proteomes" id="UP000543556">
    <property type="component" value="Unassembled WGS sequence"/>
</dbReference>
<proteinExistence type="predicted"/>
<sequence>YWKNERRQVQDPHLLVRQRAPHQPPATGNHFHQLVAGCFDRAGVQTAGKHRGLHSLRHSVAVGMLEAGTPYPVIGAVLGHADANTTRRYLRVNVTNLRPLALEVPDGR</sequence>
<evidence type="ECO:0000256" key="1">
    <source>
        <dbReference type="ARBA" id="ARBA00023172"/>
    </source>
</evidence>
<dbReference type="AlphaFoldDB" id="A0A7Y7IKA0"/>
<dbReference type="SUPFAM" id="SSF56349">
    <property type="entry name" value="DNA breaking-rejoining enzymes"/>
    <property type="match status" value="1"/>
</dbReference>
<evidence type="ECO:0000313" key="4">
    <source>
        <dbReference type="Proteomes" id="UP000543556"/>
    </source>
</evidence>
<dbReference type="Gene3D" id="1.10.443.10">
    <property type="entry name" value="Intergrase catalytic core"/>
    <property type="match status" value="1"/>
</dbReference>
<keyword evidence="4" id="KW-1185">Reference proteome</keyword>
<organism evidence="3 4">
    <name type="scientific">Arthrobacter wenxiniae</name>
    <dbReference type="NCBI Taxonomy" id="2713570"/>
    <lineage>
        <taxon>Bacteria</taxon>
        <taxon>Bacillati</taxon>
        <taxon>Actinomycetota</taxon>
        <taxon>Actinomycetes</taxon>
        <taxon>Micrococcales</taxon>
        <taxon>Micrococcaceae</taxon>
        <taxon>Arthrobacter</taxon>
    </lineage>
</organism>
<name>A0A7Y7IKA0_9MICC</name>
<gene>
    <name evidence="3" type="ORF">G6034_19365</name>
</gene>
<evidence type="ECO:0000313" key="3">
    <source>
        <dbReference type="EMBL" id="NVM97023.1"/>
    </source>
</evidence>
<dbReference type="GO" id="GO:0006310">
    <property type="term" value="P:DNA recombination"/>
    <property type="evidence" value="ECO:0007669"/>
    <property type="project" value="UniProtKB-KW"/>
</dbReference>